<accession>A0A378I895</accession>
<gene>
    <name evidence="5" type="ORF">NCTC13315_01135</name>
</gene>
<dbReference type="SUPFAM" id="SSF88713">
    <property type="entry name" value="Glycoside hydrolase/deacetylase"/>
    <property type="match status" value="1"/>
</dbReference>
<dbReference type="AlphaFoldDB" id="A0A378I895"/>
<dbReference type="GO" id="GO:0046872">
    <property type="term" value="F:metal ion binding"/>
    <property type="evidence" value="ECO:0007669"/>
    <property type="project" value="UniProtKB-KW"/>
</dbReference>
<dbReference type="Gene3D" id="3.20.20.370">
    <property type="entry name" value="Glycoside hydrolase/deacetylase"/>
    <property type="match status" value="1"/>
</dbReference>
<protein>
    <submittedName>
        <fullName evidence="5">Polysaccharide deacetylase</fullName>
    </submittedName>
</protein>
<proteinExistence type="predicted"/>
<dbReference type="PROSITE" id="PS51677">
    <property type="entry name" value="NODB"/>
    <property type="match status" value="1"/>
</dbReference>
<feature type="signal peptide" evidence="3">
    <location>
        <begin position="1"/>
        <end position="24"/>
    </location>
</feature>
<keyword evidence="1" id="KW-0479">Metal-binding</keyword>
<dbReference type="PANTHER" id="PTHR10587">
    <property type="entry name" value="GLYCOSYL TRANSFERASE-RELATED"/>
    <property type="match status" value="1"/>
</dbReference>
<dbReference type="Pfam" id="PF01522">
    <property type="entry name" value="Polysacc_deac_1"/>
    <property type="match status" value="1"/>
</dbReference>
<dbReference type="InterPro" id="IPR002509">
    <property type="entry name" value="NODB_dom"/>
</dbReference>
<evidence type="ECO:0000256" key="2">
    <source>
        <dbReference type="ARBA" id="ARBA00022801"/>
    </source>
</evidence>
<dbReference type="PANTHER" id="PTHR10587:SF133">
    <property type="entry name" value="CHITIN DEACETYLASE 1-RELATED"/>
    <property type="match status" value="1"/>
</dbReference>
<dbReference type="GO" id="GO:0005975">
    <property type="term" value="P:carbohydrate metabolic process"/>
    <property type="evidence" value="ECO:0007669"/>
    <property type="project" value="InterPro"/>
</dbReference>
<keyword evidence="2" id="KW-0378">Hydrolase</keyword>
<organism evidence="5 6">
    <name type="scientific">Legionella beliardensis</name>
    <dbReference type="NCBI Taxonomy" id="91822"/>
    <lineage>
        <taxon>Bacteria</taxon>
        <taxon>Pseudomonadati</taxon>
        <taxon>Pseudomonadota</taxon>
        <taxon>Gammaproteobacteria</taxon>
        <taxon>Legionellales</taxon>
        <taxon>Legionellaceae</taxon>
        <taxon>Legionella</taxon>
    </lineage>
</organism>
<dbReference type="GO" id="GO:0016810">
    <property type="term" value="F:hydrolase activity, acting on carbon-nitrogen (but not peptide) bonds"/>
    <property type="evidence" value="ECO:0007669"/>
    <property type="project" value="InterPro"/>
</dbReference>
<reference evidence="5 6" key="1">
    <citation type="submission" date="2018-06" db="EMBL/GenBank/DDBJ databases">
        <authorList>
            <consortium name="Pathogen Informatics"/>
            <person name="Doyle S."/>
        </authorList>
    </citation>
    <scope>NUCLEOTIDE SEQUENCE [LARGE SCALE GENOMIC DNA]</scope>
    <source>
        <strain evidence="5 6">NCTC13315</strain>
    </source>
</reference>
<dbReference type="EMBL" id="UGNV01000001">
    <property type="protein sequence ID" value="STX28604.1"/>
    <property type="molecule type" value="Genomic_DNA"/>
</dbReference>
<dbReference type="Proteomes" id="UP000254968">
    <property type="component" value="Unassembled WGS sequence"/>
</dbReference>
<dbReference type="InterPro" id="IPR050248">
    <property type="entry name" value="Polysacc_deacetylase_ArnD"/>
</dbReference>
<evidence type="ECO:0000313" key="6">
    <source>
        <dbReference type="Proteomes" id="UP000254968"/>
    </source>
</evidence>
<dbReference type="RefSeq" id="WP_115302335.1">
    <property type="nucleotide sequence ID" value="NZ_CAAAHO010000001.1"/>
</dbReference>
<feature type="domain" description="NodB homology" evidence="4">
    <location>
        <begin position="27"/>
        <end position="243"/>
    </location>
</feature>
<evidence type="ECO:0000259" key="4">
    <source>
        <dbReference type="PROSITE" id="PS51677"/>
    </source>
</evidence>
<feature type="chain" id="PRO_5017044305" evidence="3">
    <location>
        <begin position="25"/>
        <end position="277"/>
    </location>
</feature>
<evidence type="ECO:0000313" key="5">
    <source>
        <dbReference type="EMBL" id="STX28604.1"/>
    </source>
</evidence>
<evidence type="ECO:0000256" key="3">
    <source>
        <dbReference type="SAM" id="SignalP"/>
    </source>
</evidence>
<evidence type="ECO:0000256" key="1">
    <source>
        <dbReference type="ARBA" id="ARBA00022723"/>
    </source>
</evidence>
<keyword evidence="3" id="KW-0732">Signal</keyword>
<dbReference type="OrthoDB" id="115239at2"/>
<keyword evidence="6" id="KW-1185">Reference proteome</keyword>
<dbReference type="InterPro" id="IPR011330">
    <property type="entry name" value="Glyco_hydro/deAcase_b/a-brl"/>
</dbReference>
<dbReference type="GO" id="GO:0016020">
    <property type="term" value="C:membrane"/>
    <property type="evidence" value="ECO:0007669"/>
    <property type="project" value="TreeGrafter"/>
</dbReference>
<sequence length="277" mass="31979">MRIKLLRKFTLLILLLLSLNQSFAANREIALTIDDLPFVGNKKNFHLNMILSTLKEYAVPATGFIVAGDIQSSNWTMLQKFRDAGFGLGNHTVSHANLNKVNTEAYLEEIELADQLLLPILTEPKYFRFPYLATGSGEKKEKVMQYLVDNNYQIAPITIDSRDFLFNRKLVAVPEEARENYLNELKPQYLDFIWQQTLKAQERSRRAHNPDQAQILLIHANLLNAYTLPDIINLYKEHGFTFVSLQEALKTFTYKPQVASKNNLHVDKAIETYKDWD</sequence>
<dbReference type="CDD" id="cd10960">
    <property type="entry name" value="CE4_NodB_like_1"/>
    <property type="match status" value="1"/>
</dbReference>
<name>A0A378I895_9GAMM</name>